<proteinExistence type="predicted"/>
<sequence>MDIESIRKFVSLLAESAIFINSIDKNPITPDNYAGYQRLRPALNGSFRQLDIDTEFYNELDLDRKKEILRTLGQHLETPAKTTKGLLPSHDDLRNLLETVNSNNIKNDTVTPLDAEYYAGLLEFRTEIGHISDSIIAKVGEMRCSMSDGVNMADNIPVKPMENTEYSDEMKRLFRNNITELNDFIAYCSSNATDKEKVRKYKELENRGTVIRHSEYGTMSSLHRELTKIKVISCSNQTFRNYF</sequence>
<dbReference type="EMBL" id="QSJN01000004">
    <property type="protein sequence ID" value="RHD75681.1"/>
    <property type="molecule type" value="Genomic_DNA"/>
</dbReference>
<evidence type="ECO:0000313" key="1">
    <source>
        <dbReference type="EMBL" id="RHD75681.1"/>
    </source>
</evidence>
<dbReference type="GO" id="GO:0016829">
    <property type="term" value="F:lyase activity"/>
    <property type="evidence" value="ECO:0007669"/>
    <property type="project" value="UniProtKB-KW"/>
</dbReference>
<protein>
    <submittedName>
        <fullName evidence="1">Hyaluronate lyase</fullName>
    </submittedName>
</protein>
<dbReference type="RefSeq" id="WP_008779344.1">
    <property type="nucleotide sequence ID" value="NZ_JAFEKK010000001.1"/>
</dbReference>
<dbReference type="AlphaFoldDB" id="A0A3R5YDJ5"/>
<dbReference type="Proteomes" id="UP000284660">
    <property type="component" value="Unassembled WGS sequence"/>
</dbReference>
<keyword evidence="1" id="KW-0456">Lyase</keyword>
<evidence type="ECO:0000313" key="2">
    <source>
        <dbReference type="Proteomes" id="UP000284660"/>
    </source>
</evidence>
<gene>
    <name evidence="1" type="ORF">DW782_08440</name>
</gene>
<comment type="caution">
    <text evidence="1">The sequence shown here is derived from an EMBL/GenBank/DDBJ whole genome shotgun (WGS) entry which is preliminary data.</text>
</comment>
<name>A0A3R5YDJ5_PARDI</name>
<organism evidence="1 2">
    <name type="scientific">Parabacteroides distasonis</name>
    <dbReference type="NCBI Taxonomy" id="823"/>
    <lineage>
        <taxon>Bacteria</taxon>
        <taxon>Pseudomonadati</taxon>
        <taxon>Bacteroidota</taxon>
        <taxon>Bacteroidia</taxon>
        <taxon>Bacteroidales</taxon>
        <taxon>Tannerellaceae</taxon>
        <taxon>Parabacteroides</taxon>
    </lineage>
</organism>
<accession>A0A3R5YDJ5</accession>
<reference evidence="1 2" key="1">
    <citation type="submission" date="2018-08" db="EMBL/GenBank/DDBJ databases">
        <title>A genome reference for cultivated species of the human gut microbiota.</title>
        <authorList>
            <person name="Zou Y."/>
            <person name="Xue W."/>
            <person name="Luo G."/>
        </authorList>
    </citation>
    <scope>NUCLEOTIDE SEQUENCE [LARGE SCALE GENOMIC DNA]</scope>
    <source>
        <strain evidence="1 2">AM30-4</strain>
    </source>
</reference>